<dbReference type="AlphaFoldDB" id="A0AAU9IY71"/>
<feature type="domain" description="HTH La-type RNA-binding" evidence="3">
    <location>
        <begin position="1"/>
        <end position="92"/>
    </location>
</feature>
<keyword evidence="5" id="KW-1185">Reference proteome</keyword>
<dbReference type="PROSITE" id="PS50961">
    <property type="entry name" value="HTH_LA"/>
    <property type="match status" value="1"/>
</dbReference>
<dbReference type="SMART" id="SM00715">
    <property type="entry name" value="LA"/>
    <property type="match status" value="1"/>
</dbReference>
<dbReference type="Proteomes" id="UP001162131">
    <property type="component" value="Unassembled WGS sequence"/>
</dbReference>
<dbReference type="InterPro" id="IPR006630">
    <property type="entry name" value="La_HTH"/>
</dbReference>
<dbReference type="GO" id="GO:0009658">
    <property type="term" value="P:chloroplast organization"/>
    <property type="evidence" value="ECO:0007669"/>
    <property type="project" value="TreeGrafter"/>
</dbReference>
<keyword evidence="1 2" id="KW-0694">RNA-binding</keyword>
<gene>
    <name evidence="4" type="ORF">BSTOLATCC_MIC22308</name>
</gene>
<dbReference type="InterPro" id="IPR044673">
    <property type="entry name" value="DCL-like"/>
</dbReference>
<reference evidence="4" key="1">
    <citation type="submission" date="2021-09" db="EMBL/GenBank/DDBJ databases">
        <authorList>
            <consortium name="AG Swart"/>
            <person name="Singh M."/>
            <person name="Singh A."/>
            <person name="Seah K."/>
            <person name="Emmerich C."/>
        </authorList>
    </citation>
    <scope>NUCLEOTIDE SEQUENCE</scope>
    <source>
        <strain evidence="4">ATCC30299</strain>
    </source>
</reference>
<dbReference type="GO" id="GO:0009507">
    <property type="term" value="C:chloroplast"/>
    <property type="evidence" value="ECO:0007669"/>
    <property type="project" value="TreeGrafter"/>
</dbReference>
<dbReference type="InterPro" id="IPR036390">
    <property type="entry name" value="WH_DNA-bd_sf"/>
</dbReference>
<dbReference type="CDD" id="cd07323">
    <property type="entry name" value="LAM"/>
    <property type="match status" value="1"/>
</dbReference>
<evidence type="ECO:0000259" key="3">
    <source>
        <dbReference type="PROSITE" id="PS50961"/>
    </source>
</evidence>
<dbReference type="Pfam" id="PF11523">
    <property type="entry name" value="DUF3223"/>
    <property type="match status" value="1"/>
</dbReference>
<dbReference type="GO" id="GO:1901259">
    <property type="term" value="P:chloroplast rRNA processing"/>
    <property type="evidence" value="ECO:0007669"/>
    <property type="project" value="TreeGrafter"/>
</dbReference>
<dbReference type="SUPFAM" id="SSF46785">
    <property type="entry name" value="Winged helix' DNA-binding domain"/>
    <property type="match status" value="1"/>
</dbReference>
<evidence type="ECO:0000256" key="2">
    <source>
        <dbReference type="PROSITE-ProRule" id="PRU00332"/>
    </source>
</evidence>
<dbReference type="Gene3D" id="3.10.450.40">
    <property type="match status" value="1"/>
</dbReference>
<evidence type="ECO:0000313" key="5">
    <source>
        <dbReference type="Proteomes" id="UP001162131"/>
    </source>
</evidence>
<dbReference type="InterPro" id="IPR036388">
    <property type="entry name" value="WH-like_DNA-bd_sf"/>
</dbReference>
<dbReference type="EMBL" id="CAJZBQ010000021">
    <property type="protein sequence ID" value="CAG9318950.1"/>
    <property type="molecule type" value="Genomic_DNA"/>
</dbReference>
<sequence>MSSDKSQKIKEQIEYYVSDNNLRHDKIFHELISSTPDGYIPWENIFKCKKIKELEVEISDIVAALRSSSEAEADEKLGVRRSGNRALPPLQAAKQKKAKLPEPVTVILGISLPEETKTTWKDLRDAFRAKFVDVDATYVRLSGHEGHIGISGKTPSERVHQMETEGFDVKGAHASVKKLEGDDLLEFWKENGSHFDQCNNSNKKRKMEKTRKGLNIGGKYFGSVAKLKDYLKSLLNSSPEGKPVDPQYHTLLEALLKLHPEFESKSVGLKTFSVDKHPSHPESKCFFIIREDGSQEDFSVTKCLEQL</sequence>
<dbReference type="PANTHER" id="PTHR33415">
    <property type="entry name" value="PROTEIN EMBRYO DEFECTIVE 514"/>
    <property type="match status" value="1"/>
</dbReference>
<comment type="caution">
    <text evidence="4">The sequence shown here is derived from an EMBL/GenBank/DDBJ whole genome shotgun (WGS) entry which is preliminary data.</text>
</comment>
<evidence type="ECO:0000256" key="1">
    <source>
        <dbReference type="ARBA" id="ARBA00022884"/>
    </source>
</evidence>
<dbReference type="PANTHER" id="PTHR33415:SF4">
    <property type="entry name" value="DCL PROTEIN (DUF3223)"/>
    <property type="match status" value="1"/>
</dbReference>
<accession>A0AAU9IY71</accession>
<proteinExistence type="predicted"/>
<organism evidence="4 5">
    <name type="scientific">Blepharisma stoltei</name>
    <dbReference type="NCBI Taxonomy" id="1481888"/>
    <lineage>
        <taxon>Eukaryota</taxon>
        <taxon>Sar</taxon>
        <taxon>Alveolata</taxon>
        <taxon>Ciliophora</taxon>
        <taxon>Postciliodesmatophora</taxon>
        <taxon>Heterotrichea</taxon>
        <taxon>Heterotrichida</taxon>
        <taxon>Blepharismidae</taxon>
        <taxon>Blepharisma</taxon>
    </lineage>
</organism>
<protein>
    <recommendedName>
        <fullName evidence="3">HTH La-type RNA-binding domain-containing protein</fullName>
    </recommendedName>
</protein>
<evidence type="ECO:0000313" key="4">
    <source>
        <dbReference type="EMBL" id="CAG9318950.1"/>
    </source>
</evidence>
<dbReference type="Pfam" id="PF05383">
    <property type="entry name" value="La"/>
    <property type="match status" value="1"/>
</dbReference>
<name>A0AAU9IY71_9CILI</name>
<dbReference type="Gene3D" id="1.10.10.10">
    <property type="entry name" value="Winged helix-like DNA-binding domain superfamily/Winged helix DNA-binding domain"/>
    <property type="match status" value="1"/>
</dbReference>
<dbReference type="GO" id="GO:0003723">
    <property type="term" value="F:RNA binding"/>
    <property type="evidence" value="ECO:0007669"/>
    <property type="project" value="UniProtKB-UniRule"/>
</dbReference>